<keyword evidence="3" id="KW-1185">Reference proteome</keyword>
<dbReference type="Proteomes" id="UP001054857">
    <property type="component" value="Unassembled WGS sequence"/>
</dbReference>
<dbReference type="EMBL" id="BMAR01000064">
    <property type="protein sequence ID" value="GFR52435.1"/>
    <property type="molecule type" value="Genomic_DNA"/>
</dbReference>
<feature type="region of interest" description="Disordered" evidence="1">
    <location>
        <begin position="208"/>
        <end position="253"/>
    </location>
</feature>
<dbReference type="AlphaFoldDB" id="A0AAD3E2D2"/>
<protein>
    <submittedName>
        <fullName evidence="2">Uncharacterized protein</fullName>
    </submittedName>
</protein>
<feature type="region of interest" description="Disordered" evidence="1">
    <location>
        <begin position="1"/>
        <end position="125"/>
    </location>
</feature>
<organism evidence="2 3">
    <name type="scientific">Astrephomene gubernaculifera</name>
    <dbReference type="NCBI Taxonomy" id="47775"/>
    <lineage>
        <taxon>Eukaryota</taxon>
        <taxon>Viridiplantae</taxon>
        <taxon>Chlorophyta</taxon>
        <taxon>core chlorophytes</taxon>
        <taxon>Chlorophyceae</taxon>
        <taxon>CS clade</taxon>
        <taxon>Chlamydomonadales</taxon>
        <taxon>Astrephomenaceae</taxon>
        <taxon>Astrephomene</taxon>
    </lineage>
</organism>
<accession>A0AAD3E2D2</accession>
<comment type="caution">
    <text evidence="2">The sequence shown here is derived from an EMBL/GenBank/DDBJ whole genome shotgun (WGS) entry which is preliminary data.</text>
</comment>
<feature type="compositionally biased region" description="Low complexity" evidence="1">
    <location>
        <begin position="75"/>
        <end position="90"/>
    </location>
</feature>
<feature type="compositionally biased region" description="Gly residues" evidence="1">
    <location>
        <begin position="242"/>
        <end position="253"/>
    </location>
</feature>
<evidence type="ECO:0000313" key="3">
    <source>
        <dbReference type="Proteomes" id="UP001054857"/>
    </source>
</evidence>
<feature type="compositionally biased region" description="Low complexity" evidence="1">
    <location>
        <begin position="48"/>
        <end position="58"/>
    </location>
</feature>
<proteinExistence type="predicted"/>
<feature type="compositionally biased region" description="Polar residues" evidence="1">
    <location>
        <begin position="31"/>
        <end position="44"/>
    </location>
</feature>
<feature type="compositionally biased region" description="Gly residues" evidence="1">
    <location>
        <begin position="59"/>
        <end position="74"/>
    </location>
</feature>
<feature type="compositionally biased region" description="Low complexity" evidence="1">
    <location>
        <begin position="115"/>
        <end position="125"/>
    </location>
</feature>
<sequence>DDDDDEEEEGDELGTPGAGGRGGGRGGAEGSSQPDGFKQSQQAEFSPAAAAAAAAAAGAAGGPYRGFTSRGGGSSQQPYGSSQPPYGSSQAYGTQASQYKDPYSDLGKQQRSGKAAPHPAASSQAPRWAAAAAKATGAVHLVLVLANDGCGDVQCQEVLLEDAPHTFKVVVPPLQDEDTSLAVGGLQGIKLPYIDVLPAPPSEYGIPGYPRRTTTASSAPSSSATPAAAAAAGPSVAMQKEGSGGGGAGGAGAGVGVSSTAATAAAAAPPPPPRTLADACWRPSRLGDMHVLTLAYPPCRALRQELGERLVSEMAGARSHAYGVVGYGDPLWGRWGRAAQLSAEFVMASTRAPDTGGIALLSTIIPTNSSSSSGPSAYKP</sequence>
<name>A0AAD3E2D2_9CHLO</name>
<evidence type="ECO:0000256" key="1">
    <source>
        <dbReference type="SAM" id="MobiDB-lite"/>
    </source>
</evidence>
<feature type="compositionally biased region" description="Gly residues" evidence="1">
    <location>
        <begin position="16"/>
        <end position="29"/>
    </location>
</feature>
<feature type="compositionally biased region" description="Low complexity" evidence="1">
    <location>
        <begin position="213"/>
        <end position="232"/>
    </location>
</feature>
<feature type="non-terminal residue" evidence="2">
    <location>
        <position position="380"/>
    </location>
</feature>
<feature type="non-terminal residue" evidence="2">
    <location>
        <position position="1"/>
    </location>
</feature>
<reference evidence="2 3" key="1">
    <citation type="journal article" date="2021" name="Sci. Rep.">
        <title>Genome sequencing of the multicellular alga Astrephomene provides insights into convergent evolution of germ-soma differentiation.</title>
        <authorList>
            <person name="Yamashita S."/>
            <person name="Yamamoto K."/>
            <person name="Matsuzaki R."/>
            <person name="Suzuki S."/>
            <person name="Yamaguchi H."/>
            <person name="Hirooka S."/>
            <person name="Minakuchi Y."/>
            <person name="Miyagishima S."/>
            <person name="Kawachi M."/>
            <person name="Toyoda A."/>
            <person name="Nozaki H."/>
        </authorList>
    </citation>
    <scope>NUCLEOTIDE SEQUENCE [LARGE SCALE GENOMIC DNA]</scope>
    <source>
        <strain evidence="2 3">NIES-4017</strain>
    </source>
</reference>
<feature type="compositionally biased region" description="Acidic residues" evidence="1">
    <location>
        <begin position="1"/>
        <end position="12"/>
    </location>
</feature>
<gene>
    <name evidence="2" type="ORF">Agub_g15008</name>
</gene>
<evidence type="ECO:0000313" key="2">
    <source>
        <dbReference type="EMBL" id="GFR52435.1"/>
    </source>
</evidence>